<dbReference type="EMBL" id="CAFABE010000157">
    <property type="protein sequence ID" value="CAB4834935.1"/>
    <property type="molecule type" value="Genomic_DNA"/>
</dbReference>
<evidence type="ECO:0000313" key="2">
    <source>
        <dbReference type="EMBL" id="CAB4834935.1"/>
    </source>
</evidence>
<evidence type="ECO:0000313" key="3">
    <source>
        <dbReference type="EMBL" id="CAB4883652.1"/>
    </source>
</evidence>
<reference evidence="2" key="1">
    <citation type="submission" date="2020-05" db="EMBL/GenBank/DDBJ databases">
        <authorList>
            <person name="Chiriac C."/>
            <person name="Salcher M."/>
            <person name="Ghai R."/>
            <person name="Kavagutti S V."/>
        </authorList>
    </citation>
    <scope>NUCLEOTIDE SEQUENCE</scope>
</reference>
<dbReference type="AlphaFoldDB" id="A0A6J7AQ20"/>
<gene>
    <name evidence="2" type="ORF">UFOPK3164_01789</name>
    <name evidence="3" type="ORF">UFOPK3427_01795</name>
    <name evidence="4" type="ORF">UFOPK4112_01888</name>
</gene>
<dbReference type="EMBL" id="CAFBLT010000003">
    <property type="protein sequence ID" value="CAB4883652.1"/>
    <property type="molecule type" value="Genomic_DNA"/>
</dbReference>
<feature type="region of interest" description="Disordered" evidence="1">
    <location>
        <begin position="102"/>
        <end position="122"/>
    </location>
</feature>
<organism evidence="2">
    <name type="scientific">freshwater metagenome</name>
    <dbReference type="NCBI Taxonomy" id="449393"/>
    <lineage>
        <taxon>unclassified sequences</taxon>
        <taxon>metagenomes</taxon>
        <taxon>ecological metagenomes</taxon>
    </lineage>
</organism>
<dbReference type="EMBL" id="CAFBPM010000039">
    <property type="protein sequence ID" value="CAB5033026.1"/>
    <property type="molecule type" value="Genomic_DNA"/>
</dbReference>
<proteinExistence type="predicted"/>
<sequence>MTNIEETPQDEPFADGDEVDALRRELADADPGVVISNHCYGLFELAAVYLSEMPPRLNAAQVAIDALAALVETMGDRLGEAQVPLNEALAQLRLAWVQLSAVPSPDPKSGAATEGTSEVAPD</sequence>
<name>A0A6J7AQ20_9ZZZZ</name>
<protein>
    <submittedName>
        <fullName evidence="2">Unannotated protein</fullName>
    </submittedName>
</protein>
<evidence type="ECO:0000256" key="1">
    <source>
        <dbReference type="SAM" id="MobiDB-lite"/>
    </source>
</evidence>
<accession>A0A6J7AQ20</accession>
<evidence type="ECO:0000313" key="4">
    <source>
        <dbReference type="EMBL" id="CAB5033026.1"/>
    </source>
</evidence>